<keyword evidence="3" id="KW-1185">Reference proteome</keyword>
<evidence type="ECO:0000259" key="1">
    <source>
        <dbReference type="PROSITE" id="PS50075"/>
    </source>
</evidence>
<dbReference type="SUPFAM" id="SSF47336">
    <property type="entry name" value="ACP-like"/>
    <property type="match status" value="1"/>
</dbReference>
<dbReference type="Pfam" id="PF00550">
    <property type="entry name" value="PP-binding"/>
    <property type="match status" value="1"/>
</dbReference>
<dbReference type="Proteomes" id="UP000321805">
    <property type="component" value="Chromosome"/>
</dbReference>
<protein>
    <submittedName>
        <fullName evidence="2">Acyl carrier protein</fullName>
    </submittedName>
</protein>
<evidence type="ECO:0000313" key="2">
    <source>
        <dbReference type="EMBL" id="QEC48722.1"/>
    </source>
</evidence>
<proteinExistence type="predicted"/>
<feature type="domain" description="Carrier" evidence="1">
    <location>
        <begin position="1"/>
        <end position="80"/>
    </location>
</feature>
<reference evidence="2 3" key="1">
    <citation type="journal article" date="2018" name="J. Microbiol.">
        <title>Baekduia soli gen. nov., sp. nov., a novel bacterium isolated from the soil of Baekdu Mountain and proposal of a novel family name, Baekduiaceae fam. nov.</title>
        <authorList>
            <person name="An D.S."/>
            <person name="Siddiqi M.Z."/>
            <person name="Kim K.H."/>
            <person name="Yu H.S."/>
            <person name="Im W.T."/>
        </authorList>
    </citation>
    <scope>NUCLEOTIDE SEQUENCE [LARGE SCALE GENOMIC DNA]</scope>
    <source>
        <strain evidence="2 3">BR7-21</strain>
    </source>
</reference>
<dbReference type="OrthoDB" id="9810922at2"/>
<accession>A0A5B8U7R3</accession>
<name>A0A5B8U7R3_9ACTN</name>
<evidence type="ECO:0000313" key="3">
    <source>
        <dbReference type="Proteomes" id="UP000321805"/>
    </source>
</evidence>
<dbReference type="RefSeq" id="WP_146920577.1">
    <property type="nucleotide sequence ID" value="NZ_CP042430.1"/>
</dbReference>
<dbReference type="Gene3D" id="1.10.1200.10">
    <property type="entry name" value="ACP-like"/>
    <property type="match status" value="1"/>
</dbReference>
<dbReference type="AlphaFoldDB" id="A0A5B8U7R3"/>
<dbReference type="EMBL" id="CP042430">
    <property type="protein sequence ID" value="QEC48722.1"/>
    <property type="molecule type" value="Genomic_DNA"/>
</dbReference>
<dbReference type="KEGG" id="bsol:FSW04_14850"/>
<dbReference type="InterPro" id="IPR009081">
    <property type="entry name" value="PP-bd_ACP"/>
</dbReference>
<organism evidence="2 3">
    <name type="scientific">Baekduia soli</name>
    <dbReference type="NCBI Taxonomy" id="496014"/>
    <lineage>
        <taxon>Bacteria</taxon>
        <taxon>Bacillati</taxon>
        <taxon>Actinomycetota</taxon>
        <taxon>Thermoleophilia</taxon>
        <taxon>Solirubrobacterales</taxon>
        <taxon>Baekduiaceae</taxon>
        <taxon>Baekduia</taxon>
    </lineage>
</organism>
<dbReference type="InterPro" id="IPR036736">
    <property type="entry name" value="ACP-like_sf"/>
</dbReference>
<sequence>MTPAAARDLLMTCLGEIAPDADLAALPPGADLRRDLDLDSMDVFNLVAALAEQGGVEIPDRDAAQLVSVDAAVAYLAGARPARA</sequence>
<dbReference type="PROSITE" id="PS50075">
    <property type="entry name" value="CARRIER"/>
    <property type="match status" value="1"/>
</dbReference>
<gene>
    <name evidence="2" type="ORF">FSW04_14850</name>
</gene>